<evidence type="ECO:0000256" key="6">
    <source>
        <dbReference type="ARBA" id="ARBA00022553"/>
    </source>
</evidence>
<keyword evidence="5" id="KW-0964">Secreted</keyword>
<evidence type="ECO:0000256" key="4">
    <source>
        <dbReference type="ARBA" id="ARBA00020365"/>
    </source>
</evidence>
<protein>
    <recommendedName>
        <fullName evidence="4">Secreted phosphoprotein 24</fullName>
    </recommendedName>
    <alternativeName>
        <fullName evidence="9">Secreted phosphoprotein 2</fullName>
    </alternativeName>
</protein>
<evidence type="ECO:0000256" key="11">
    <source>
        <dbReference type="SAM" id="SignalP"/>
    </source>
</evidence>
<feature type="compositionally biased region" description="Low complexity" evidence="10">
    <location>
        <begin position="127"/>
        <end position="136"/>
    </location>
</feature>
<proteinExistence type="inferred from homology"/>
<dbReference type="Gene3D" id="3.10.450.10">
    <property type="match status" value="1"/>
</dbReference>
<name>A0A8T3CKP6_9TELE</name>
<feature type="compositionally biased region" description="Low complexity" evidence="10">
    <location>
        <begin position="159"/>
        <end position="170"/>
    </location>
</feature>
<reference evidence="12" key="1">
    <citation type="submission" date="2021-01" db="EMBL/GenBank/DDBJ databases">
        <authorList>
            <person name="Zahm M."/>
            <person name="Roques C."/>
            <person name="Cabau C."/>
            <person name="Klopp C."/>
            <person name="Donnadieu C."/>
            <person name="Jouanno E."/>
            <person name="Lampietro C."/>
            <person name="Louis A."/>
            <person name="Herpin A."/>
            <person name="Echchiki A."/>
            <person name="Berthelot C."/>
            <person name="Parey E."/>
            <person name="Roest-Crollius H."/>
            <person name="Braasch I."/>
            <person name="Postlethwait J."/>
            <person name="Bobe J."/>
            <person name="Montfort J."/>
            <person name="Bouchez O."/>
            <person name="Begum T."/>
            <person name="Mejri S."/>
            <person name="Adams A."/>
            <person name="Chen W.-J."/>
            <person name="Guiguen Y."/>
        </authorList>
    </citation>
    <scope>NUCLEOTIDE SEQUENCE</scope>
    <source>
        <tissue evidence="12">Blood</tissue>
    </source>
</reference>
<evidence type="ECO:0000313" key="12">
    <source>
        <dbReference type="EMBL" id="KAI1885026.1"/>
    </source>
</evidence>
<evidence type="ECO:0000256" key="9">
    <source>
        <dbReference type="ARBA" id="ARBA00029627"/>
    </source>
</evidence>
<dbReference type="InterPro" id="IPR046350">
    <property type="entry name" value="Cystatin_sf"/>
</dbReference>
<evidence type="ECO:0000256" key="1">
    <source>
        <dbReference type="ARBA" id="ARBA00002371"/>
    </source>
</evidence>
<comment type="subcellular location">
    <subcellularLocation>
        <location evidence="2">Secreted</location>
    </subcellularLocation>
</comment>
<evidence type="ECO:0000256" key="3">
    <source>
        <dbReference type="ARBA" id="ARBA00008576"/>
    </source>
</evidence>
<gene>
    <name evidence="12" type="ORF">AGOR_G00215940</name>
</gene>
<dbReference type="InterPro" id="IPR010892">
    <property type="entry name" value="Spp-24"/>
</dbReference>
<dbReference type="GO" id="GO:0046849">
    <property type="term" value="P:bone remodeling"/>
    <property type="evidence" value="ECO:0007669"/>
    <property type="project" value="InterPro"/>
</dbReference>
<accession>A0A8T3CKP6</accession>
<keyword evidence="13" id="KW-1185">Reference proteome</keyword>
<dbReference type="PANTHER" id="PTHR15444">
    <property type="entry name" value="SECRETED PHOSPHOPROTEIN 24"/>
    <property type="match status" value="1"/>
</dbReference>
<evidence type="ECO:0000256" key="5">
    <source>
        <dbReference type="ARBA" id="ARBA00022525"/>
    </source>
</evidence>
<comment type="similarity">
    <text evidence="3">Belongs to the SPP2 family.</text>
</comment>
<evidence type="ECO:0000256" key="10">
    <source>
        <dbReference type="SAM" id="MobiDB-lite"/>
    </source>
</evidence>
<keyword evidence="7 11" id="KW-0732">Signal</keyword>
<dbReference type="PANTHER" id="PTHR15444:SF4">
    <property type="entry name" value="SECRETED PHOSPHOPROTEIN 24"/>
    <property type="match status" value="1"/>
</dbReference>
<dbReference type="GO" id="GO:0005576">
    <property type="term" value="C:extracellular region"/>
    <property type="evidence" value="ECO:0007669"/>
    <property type="project" value="UniProtKB-SubCell"/>
</dbReference>
<keyword evidence="8" id="KW-1015">Disulfide bond</keyword>
<dbReference type="OrthoDB" id="9944258at2759"/>
<feature type="compositionally biased region" description="Gly residues" evidence="10">
    <location>
        <begin position="148"/>
        <end position="158"/>
    </location>
</feature>
<keyword evidence="6" id="KW-0597">Phosphoprotein</keyword>
<feature type="signal peptide" evidence="11">
    <location>
        <begin position="1"/>
        <end position="18"/>
    </location>
</feature>
<dbReference type="Pfam" id="PF07448">
    <property type="entry name" value="Spp-24"/>
    <property type="match status" value="1"/>
</dbReference>
<evidence type="ECO:0000256" key="8">
    <source>
        <dbReference type="ARBA" id="ARBA00023157"/>
    </source>
</evidence>
<dbReference type="EMBL" id="JAERUA010000021">
    <property type="protein sequence ID" value="KAI1885026.1"/>
    <property type="molecule type" value="Genomic_DNA"/>
</dbReference>
<organism evidence="12 13">
    <name type="scientific">Albula goreensis</name>
    <dbReference type="NCBI Taxonomy" id="1534307"/>
    <lineage>
        <taxon>Eukaryota</taxon>
        <taxon>Metazoa</taxon>
        <taxon>Chordata</taxon>
        <taxon>Craniata</taxon>
        <taxon>Vertebrata</taxon>
        <taxon>Euteleostomi</taxon>
        <taxon>Actinopterygii</taxon>
        <taxon>Neopterygii</taxon>
        <taxon>Teleostei</taxon>
        <taxon>Albuliformes</taxon>
        <taxon>Albulidae</taxon>
        <taxon>Albula</taxon>
    </lineage>
</organism>
<evidence type="ECO:0000313" key="13">
    <source>
        <dbReference type="Proteomes" id="UP000829720"/>
    </source>
</evidence>
<dbReference type="SUPFAM" id="SSF54403">
    <property type="entry name" value="Cystatin/monellin"/>
    <property type="match status" value="1"/>
</dbReference>
<comment type="function">
    <text evidence="1">Could coordinate an aspect of bone turnover.</text>
</comment>
<comment type="caution">
    <text evidence="12">The sequence shown here is derived from an EMBL/GenBank/DDBJ whole genome shotgun (WGS) entry which is preliminary data.</text>
</comment>
<dbReference type="Proteomes" id="UP000829720">
    <property type="component" value="Unassembled WGS sequence"/>
</dbReference>
<dbReference type="AlphaFoldDB" id="A0A8T3CKP6"/>
<feature type="region of interest" description="Disordered" evidence="10">
    <location>
        <begin position="127"/>
        <end position="192"/>
    </location>
</feature>
<sequence>MKLAVLCLALLQSLSCSGFPLYQHDLAPTAQQAITMSLAQVNKQSTGANLYRVHHSSIKRVVTVGMNMYDLLLNFGIRETVCPKASGSDPNTCDFKLGFFVSTASCSSRVRVSSELSEIISLRCSRSTSSSSSSESNSREMPVTLLGRNGGNPFGNGGAAPAIPPAFSAPQAEPKQSTTATQLCGLDSRSTD</sequence>
<evidence type="ECO:0000256" key="7">
    <source>
        <dbReference type="ARBA" id="ARBA00022729"/>
    </source>
</evidence>
<feature type="chain" id="PRO_5035751118" description="Secreted phosphoprotein 24" evidence="11">
    <location>
        <begin position="19"/>
        <end position="192"/>
    </location>
</feature>
<evidence type="ECO:0000256" key="2">
    <source>
        <dbReference type="ARBA" id="ARBA00004613"/>
    </source>
</evidence>